<reference evidence="1" key="1">
    <citation type="submission" date="2023-06" db="EMBL/GenBank/DDBJ databases">
        <authorList>
            <person name="Kurt Z."/>
        </authorList>
    </citation>
    <scope>NUCLEOTIDE SEQUENCE</scope>
</reference>
<name>A0AA86UM23_9EUKA</name>
<comment type="caution">
    <text evidence="1">The sequence shown here is derived from an EMBL/GenBank/DDBJ whole genome shotgun (WGS) entry which is preliminary data.</text>
</comment>
<dbReference type="Proteomes" id="UP001642409">
    <property type="component" value="Unassembled WGS sequence"/>
</dbReference>
<evidence type="ECO:0000313" key="3">
    <source>
        <dbReference type="Proteomes" id="UP001642409"/>
    </source>
</evidence>
<evidence type="ECO:0000313" key="2">
    <source>
        <dbReference type="EMBL" id="CAL6051463.1"/>
    </source>
</evidence>
<keyword evidence="3" id="KW-1185">Reference proteome</keyword>
<organism evidence="1">
    <name type="scientific">Hexamita inflata</name>
    <dbReference type="NCBI Taxonomy" id="28002"/>
    <lineage>
        <taxon>Eukaryota</taxon>
        <taxon>Metamonada</taxon>
        <taxon>Diplomonadida</taxon>
        <taxon>Hexamitidae</taxon>
        <taxon>Hexamitinae</taxon>
        <taxon>Hexamita</taxon>
    </lineage>
</organism>
<dbReference type="EMBL" id="CATOUU010000878">
    <property type="protein sequence ID" value="CAI9956636.1"/>
    <property type="molecule type" value="Genomic_DNA"/>
</dbReference>
<dbReference type="EMBL" id="CAXDID020000188">
    <property type="protein sequence ID" value="CAL6051463.1"/>
    <property type="molecule type" value="Genomic_DNA"/>
</dbReference>
<accession>A0AA86UM23</accession>
<proteinExistence type="predicted"/>
<dbReference type="AlphaFoldDB" id="A0AA86UM23"/>
<sequence length="99" mass="11719">MPTRHATSYPQQVISMHQPARQTFMHPALSKPQRCSFSGSSVSFDNHDAVNQIYSNSNTYQQYFDIKFKFHNTEDNQRPHLDHIQLVQKDYLVCRSFWL</sequence>
<protein>
    <submittedName>
        <fullName evidence="2">Hypothetical_protein</fullName>
    </submittedName>
</protein>
<reference evidence="2 3" key="2">
    <citation type="submission" date="2024-07" db="EMBL/GenBank/DDBJ databases">
        <authorList>
            <person name="Akdeniz Z."/>
        </authorList>
    </citation>
    <scope>NUCLEOTIDE SEQUENCE [LARGE SCALE GENOMIC DNA]</scope>
</reference>
<evidence type="ECO:0000313" key="1">
    <source>
        <dbReference type="EMBL" id="CAI9956636.1"/>
    </source>
</evidence>
<gene>
    <name evidence="1" type="ORF">HINF_LOCUS44281</name>
    <name evidence="2" type="ORF">HINF_LOCUS44382</name>
</gene>